<dbReference type="Gene3D" id="1.10.3720.10">
    <property type="entry name" value="MetI-like"/>
    <property type="match status" value="1"/>
</dbReference>
<sequence length="345" mass="36475">MPRSRRSTATTSTSATSPSTPSWVDVRLAGFLLRKIGTAAITLLVVLLVVFLSLQLLPGGFAEIVLGPRASEQARQEAIERFGLDQPVLVQFGNWLLAALQGDLGVSLVSGRPVVDEIEVRLPPTLQLVIVALLIAVVAGIVLGLVAGLARHRAVRGSARLAGTLSLSLPDFVLGTLLLYLATVWGWGLTNRGYIPFWVDPAGALASVILPAITLGLGGVALVMRTLRDSLQSTLAQPFISTAVARGDSPSQIVRRHVLRNSAAPTVTVIALLIGGFLGGTVVVETLFSVPGIGYFFATSVRSRDFAVVQAIVLLSATVFIVANMIVDVVQVLLDPRRAERRDAA</sequence>
<keyword evidence="4 7" id="KW-0812">Transmembrane</keyword>
<dbReference type="PROSITE" id="PS50928">
    <property type="entry name" value="ABC_TM1"/>
    <property type="match status" value="1"/>
</dbReference>
<comment type="caution">
    <text evidence="10">The sequence shown here is derived from an EMBL/GenBank/DDBJ whole genome shotgun (WGS) entry which is preliminary data.</text>
</comment>
<evidence type="ECO:0000256" key="1">
    <source>
        <dbReference type="ARBA" id="ARBA00004651"/>
    </source>
</evidence>
<accession>A0ABW3AEZ8</accession>
<feature type="compositionally biased region" description="Low complexity" evidence="8">
    <location>
        <begin position="7"/>
        <end position="21"/>
    </location>
</feature>
<dbReference type="InterPro" id="IPR035906">
    <property type="entry name" value="MetI-like_sf"/>
</dbReference>
<name>A0ABW3AEZ8_9MICO</name>
<feature type="transmembrane region" description="Helical" evidence="7">
    <location>
        <begin position="308"/>
        <end position="334"/>
    </location>
</feature>
<evidence type="ECO:0000256" key="4">
    <source>
        <dbReference type="ARBA" id="ARBA00022692"/>
    </source>
</evidence>
<evidence type="ECO:0000256" key="3">
    <source>
        <dbReference type="ARBA" id="ARBA00022475"/>
    </source>
</evidence>
<gene>
    <name evidence="10" type="ORF">ACFQ0P_04105</name>
</gene>
<evidence type="ECO:0000313" key="10">
    <source>
        <dbReference type="EMBL" id="MFD0789572.1"/>
    </source>
</evidence>
<feature type="domain" description="ABC transmembrane type-1" evidence="9">
    <location>
        <begin position="122"/>
        <end position="327"/>
    </location>
</feature>
<dbReference type="CDD" id="cd06261">
    <property type="entry name" value="TM_PBP2"/>
    <property type="match status" value="1"/>
</dbReference>
<comment type="similarity">
    <text evidence="7">Belongs to the binding-protein-dependent transport system permease family.</text>
</comment>
<evidence type="ECO:0000256" key="8">
    <source>
        <dbReference type="SAM" id="MobiDB-lite"/>
    </source>
</evidence>
<dbReference type="InterPro" id="IPR045621">
    <property type="entry name" value="BPD_transp_1_N"/>
</dbReference>
<reference evidence="11" key="1">
    <citation type="journal article" date="2019" name="Int. J. Syst. Evol. Microbiol.">
        <title>The Global Catalogue of Microorganisms (GCM) 10K type strain sequencing project: providing services to taxonomists for standard genome sequencing and annotation.</title>
        <authorList>
            <consortium name="The Broad Institute Genomics Platform"/>
            <consortium name="The Broad Institute Genome Sequencing Center for Infectious Disease"/>
            <person name="Wu L."/>
            <person name="Ma J."/>
        </authorList>
    </citation>
    <scope>NUCLEOTIDE SEQUENCE [LARGE SCALE GENOMIC DNA]</scope>
    <source>
        <strain evidence="11">CCUG 54523</strain>
    </source>
</reference>
<keyword evidence="11" id="KW-1185">Reference proteome</keyword>
<evidence type="ECO:0000313" key="11">
    <source>
        <dbReference type="Proteomes" id="UP001597055"/>
    </source>
</evidence>
<feature type="transmembrane region" description="Helical" evidence="7">
    <location>
        <begin position="126"/>
        <end position="149"/>
    </location>
</feature>
<dbReference type="SUPFAM" id="SSF161098">
    <property type="entry name" value="MetI-like"/>
    <property type="match status" value="1"/>
</dbReference>
<keyword evidence="2 7" id="KW-0813">Transport</keyword>
<evidence type="ECO:0000256" key="6">
    <source>
        <dbReference type="ARBA" id="ARBA00023136"/>
    </source>
</evidence>
<dbReference type="EMBL" id="JBHTII010000001">
    <property type="protein sequence ID" value="MFD0789572.1"/>
    <property type="molecule type" value="Genomic_DNA"/>
</dbReference>
<comment type="subcellular location">
    <subcellularLocation>
        <location evidence="1 7">Cell membrane</location>
        <topology evidence="1 7">Multi-pass membrane protein</topology>
    </subcellularLocation>
</comment>
<dbReference type="Pfam" id="PF19300">
    <property type="entry name" value="BPD_transp_1_N"/>
    <property type="match status" value="1"/>
</dbReference>
<protein>
    <submittedName>
        <fullName evidence="10">ABC transporter permease</fullName>
    </submittedName>
</protein>
<evidence type="ECO:0000259" key="9">
    <source>
        <dbReference type="PROSITE" id="PS50928"/>
    </source>
</evidence>
<feature type="transmembrane region" description="Helical" evidence="7">
    <location>
        <begin position="263"/>
        <end position="288"/>
    </location>
</feature>
<feature type="transmembrane region" description="Helical" evidence="7">
    <location>
        <begin position="161"/>
        <end position="182"/>
    </location>
</feature>
<keyword evidence="6 7" id="KW-0472">Membrane</keyword>
<evidence type="ECO:0000256" key="5">
    <source>
        <dbReference type="ARBA" id="ARBA00022989"/>
    </source>
</evidence>
<evidence type="ECO:0000256" key="2">
    <source>
        <dbReference type="ARBA" id="ARBA00022448"/>
    </source>
</evidence>
<dbReference type="RefSeq" id="WP_378771425.1">
    <property type="nucleotide sequence ID" value="NZ_JBHTII010000001.1"/>
</dbReference>
<feature type="transmembrane region" description="Helical" evidence="7">
    <location>
        <begin position="36"/>
        <end position="57"/>
    </location>
</feature>
<dbReference type="Pfam" id="PF00528">
    <property type="entry name" value="BPD_transp_1"/>
    <property type="match status" value="1"/>
</dbReference>
<proteinExistence type="inferred from homology"/>
<evidence type="ECO:0000256" key="7">
    <source>
        <dbReference type="RuleBase" id="RU363032"/>
    </source>
</evidence>
<feature type="region of interest" description="Disordered" evidence="8">
    <location>
        <begin position="1"/>
        <end position="21"/>
    </location>
</feature>
<dbReference type="InterPro" id="IPR000515">
    <property type="entry name" value="MetI-like"/>
</dbReference>
<keyword evidence="5 7" id="KW-1133">Transmembrane helix</keyword>
<dbReference type="Proteomes" id="UP001597055">
    <property type="component" value="Unassembled WGS sequence"/>
</dbReference>
<feature type="transmembrane region" description="Helical" evidence="7">
    <location>
        <begin position="202"/>
        <end position="224"/>
    </location>
</feature>
<organism evidence="10 11">
    <name type="scientific">Microbacterium insulae</name>
    <dbReference type="NCBI Taxonomy" id="483014"/>
    <lineage>
        <taxon>Bacteria</taxon>
        <taxon>Bacillati</taxon>
        <taxon>Actinomycetota</taxon>
        <taxon>Actinomycetes</taxon>
        <taxon>Micrococcales</taxon>
        <taxon>Microbacteriaceae</taxon>
        <taxon>Microbacterium</taxon>
    </lineage>
</organism>
<keyword evidence="3" id="KW-1003">Cell membrane</keyword>
<dbReference type="PANTHER" id="PTHR43163:SF6">
    <property type="entry name" value="DIPEPTIDE TRANSPORT SYSTEM PERMEASE PROTEIN DPPB-RELATED"/>
    <property type="match status" value="1"/>
</dbReference>
<dbReference type="PANTHER" id="PTHR43163">
    <property type="entry name" value="DIPEPTIDE TRANSPORT SYSTEM PERMEASE PROTEIN DPPB-RELATED"/>
    <property type="match status" value="1"/>
</dbReference>